<comment type="subcellular location">
    <subcellularLocation>
        <location evidence="5">Periplasm</location>
    </subcellularLocation>
</comment>
<dbReference type="PANTHER" id="PTHR38439">
    <property type="entry name" value="AURACYANIN-B"/>
    <property type="match status" value="1"/>
</dbReference>
<gene>
    <name evidence="7" type="primary">azu</name>
    <name evidence="7" type="ORF">J7I44_02755</name>
</gene>
<evidence type="ECO:0000256" key="3">
    <source>
        <dbReference type="ARBA" id="ARBA00022982"/>
    </source>
</evidence>
<evidence type="ECO:0000313" key="7">
    <source>
        <dbReference type="EMBL" id="MBP1473200.1"/>
    </source>
</evidence>
<dbReference type="RefSeq" id="WP_209615351.1">
    <property type="nucleotide sequence ID" value="NZ_JAGJRS010000007.1"/>
</dbReference>
<protein>
    <recommendedName>
        <fullName evidence="5">Azurin</fullName>
    </recommendedName>
</protein>
<dbReference type="InterPro" id="IPR008972">
    <property type="entry name" value="Cupredoxin"/>
</dbReference>
<dbReference type="Proteomes" id="UP000823790">
    <property type="component" value="Unassembled WGS sequence"/>
</dbReference>
<feature type="domain" description="Blue (type 1) copper" evidence="6">
    <location>
        <begin position="23"/>
        <end position="146"/>
    </location>
</feature>
<keyword evidence="1 5" id="KW-0813">Transport</keyword>
<evidence type="ECO:0000259" key="6">
    <source>
        <dbReference type="Pfam" id="PF00127"/>
    </source>
</evidence>
<dbReference type="NCBIfam" id="TIGR02695">
    <property type="entry name" value="azurin"/>
    <property type="match status" value="1"/>
</dbReference>
<dbReference type="InterPro" id="IPR014068">
    <property type="entry name" value="Azurin"/>
</dbReference>
<dbReference type="InterPro" id="IPR000923">
    <property type="entry name" value="BlueCu_1"/>
</dbReference>
<dbReference type="Gene3D" id="2.60.40.420">
    <property type="entry name" value="Cupredoxins - blue copper proteins"/>
    <property type="match status" value="1"/>
</dbReference>
<sequence>MKRRLFAFALLGLVAAPTWAASNCSTTIQGNDAMQFDQKSIVVPNTCKQFTVTLTHVGKLPKAAMGHNFVVSSTADEPGVVADGAKAGIDNNYLKPGDSRVIAHTRIIGGGESASTTFKVDALKPGQDYEFFCSFPGHAALMKGTISRAK</sequence>
<accession>A0ABS4DJH9</accession>
<dbReference type="Pfam" id="PF00127">
    <property type="entry name" value="Copper-bind"/>
    <property type="match status" value="1"/>
</dbReference>
<dbReference type="PROSITE" id="PS00196">
    <property type="entry name" value="COPPER_BLUE"/>
    <property type="match status" value="1"/>
</dbReference>
<dbReference type="PANTHER" id="PTHR38439:SF2">
    <property type="entry name" value="OUTER MEMBRANE PROTEIN H.8"/>
    <property type="match status" value="1"/>
</dbReference>
<feature type="signal peptide" evidence="5">
    <location>
        <begin position="1"/>
        <end position="20"/>
    </location>
</feature>
<dbReference type="EMBL" id="JAGJRS010000007">
    <property type="protein sequence ID" value="MBP1473200.1"/>
    <property type="molecule type" value="Genomic_DNA"/>
</dbReference>
<dbReference type="InterPro" id="IPR028871">
    <property type="entry name" value="BlueCu_1_BS"/>
</dbReference>
<dbReference type="InterPro" id="IPR050845">
    <property type="entry name" value="Cu-binding_ET"/>
</dbReference>
<evidence type="ECO:0000256" key="4">
    <source>
        <dbReference type="ARBA" id="ARBA00023008"/>
    </source>
</evidence>
<comment type="function">
    <text evidence="5">Transfers electrons from cytochrome c551 to cytochrome oxidase.</text>
</comment>
<evidence type="ECO:0000256" key="5">
    <source>
        <dbReference type="RuleBase" id="RU363017"/>
    </source>
</evidence>
<comment type="caution">
    <text evidence="7">The sequence shown here is derived from an EMBL/GenBank/DDBJ whole genome shotgun (WGS) entry which is preliminary data.</text>
</comment>
<keyword evidence="3 5" id="KW-0249">Electron transport</keyword>
<evidence type="ECO:0000256" key="1">
    <source>
        <dbReference type="ARBA" id="ARBA00022448"/>
    </source>
</evidence>
<dbReference type="SUPFAM" id="SSF49503">
    <property type="entry name" value="Cupredoxins"/>
    <property type="match status" value="1"/>
</dbReference>
<keyword evidence="5" id="KW-0732">Signal</keyword>
<keyword evidence="5" id="KW-0574">Periplasm</keyword>
<organism evidence="7 8">
    <name type="scientific">Frateuria flava</name>
    <dbReference type="NCBI Taxonomy" id="2821489"/>
    <lineage>
        <taxon>Bacteria</taxon>
        <taxon>Pseudomonadati</taxon>
        <taxon>Pseudomonadota</taxon>
        <taxon>Gammaproteobacteria</taxon>
        <taxon>Lysobacterales</taxon>
        <taxon>Rhodanobacteraceae</taxon>
        <taxon>Frateuria</taxon>
    </lineage>
</organism>
<feature type="chain" id="PRO_5044999350" description="Azurin" evidence="5">
    <location>
        <begin position="21"/>
        <end position="150"/>
    </location>
</feature>
<evidence type="ECO:0000256" key="2">
    <source>
        <dbReference type="ARBA" id="ARBA00022723"/>
    </source>
</evidence>
<dbReference type="CDD" id="cd13922">
    <property type="entry name" value="Azurin"/>
    <property type="match status" value="1"/>
</dbReference>
<keyword evidence="4 5" id="KW-0186">Copper</keyword>
<reference evidence="7 8" key="1">
    <citation type="submission" date="2021-04" db="EMBL/GenBank/DDBJ databases">
        <authorList>
            <person name="Huq M.A."/>
        </authorList>
    </citation>
    <scope>NUCLEOTIDE SEQUENCE [LARGE SCALE GENOMIC DNA]</scope>
    <source>
        <strain evidence="7 8">MAH-13</strain>
    </source>
</reference>
<keyword evidence="8" id="KW-1185">Reference proteome</keyword>
<evidence type="ECO:0000313" key="8">
    <source>
        <dbReference type="Proteomes" id="UP000823790"/>
    </source>
</evidence>
<keyword evidence="2 5" id="KW-0479">Metal-binding</keyword>
<name>A0ABS4DJH9_9GAMM</name>
<proteinExistence type="predicted"/>